<dbReference type="OrthoDB" id="5945798at2759"/>
<organism evidence="1 2">
    <name type="scientific">Gymnopilus junonius</name>
    <name type="common">Spectacular rustgill mushroom</name>
    <name type="synonym">Gymnopilus spectabilis subsp. junonius</name>
    <dbReference type="NCBI Taxonomy" id="109634"/>
    <lineage>
        <taxon>Eukaryota</taxon>
        <taxon>Fungi</taxon>
        <taxon>Dikarya</taxon>
        <taxon>Basidiomycota</taxon>
        <taxon>Agaricomycotina</taxon>
        <taxon>Agaricomycetes</taxon>
        <taxon>Agaricomycetidae</taxon>
        <taxon>Agaricales</taxon>
        <taxon>Agaricineae</taxon>
        <taxon>Hymenogastraceae</taxon>
        <taxon>Gymnopilus</taxon>
    </lineage>
</organism>
<accession>A0A9P5NSC5</accession>
<keyword evidence="2" id="KW-1185">Reference proteome</keyword>
<name>A0A9P5NSC5_GYMJU</name>
<gene>
    <name evidence="1" type="ORF">CPB84DRAFT_816356</name>
</gene>
<dbReference type="Proteomes" id="UP000724874">
    <property type="component" value="Unassembled WGS sequence"/>
</dbReference>
<dbReference type="EMBL" id="JADNYJ010000033">
    <property type="protein sequence ID" value="KAF8902875.1"/>
    <property type="molecule type" value="Genomic_DNA"/>
</dbReference>
<reference evidence="1" key="1">
    <citation type="submission" date="2020-11" db="EMBL/GenBank/DDBJ databases">
        <authorList>
            <consortium name="DOE Joint Genome Institute"/>
            <person name="Ahrendt S."/>
            <person name="Riley R."/>
            <person name="Andreopoulos W."/>
            <person name="LaButti K."/>
            <person name="Pangilinan J."/>
            <person name="Ruiz-duenas F.J."/>
            <person name="Barrasa J.M."/>
            <person name="Sanchez-Garcia M."/>
            <person name="Camarero S."/>
            <person name="Miyauchi S."/>
            <person name="Serrano A."/>
            <person name="Linde D."/>
            <person name="Babiker R."/>
            <person name="Drula E."/>
            <person name="Ayuso-Fernandez I."/>
            <person name="Pacheco R."/>
            <person name="Padilla G."/>
            <person name="Ferreira P."/>
            <person name="Barriuso J."/>
            <person name="Kellner H."/>
            <person name="Castanera R."/>
            <person name="Alfaro M."/>
            <person name="Ramirez L."/>
            <person name="Pisabarro A.G."/>
            <person name="Kuo A."/>
            <person name="Tritt A."/>
            <person name="Lipzen A."/>
            <person name="He G."/>
            <person name="Yan M."/>
            <person name="Ng V."/>
            <person name="Cullen D."/>
            <person name="Martin F."/>
            <person name="Rosso M.-N."/>
            <person name="Henrissat B."/>
            <person name="Hibbett D."/>
            <person name="Martinez A.T."/>
            <person name="Grigoriev I.V."/>
        </authorList>
    </citation>
    <scope>NUCLEOTIDE SEQUENCE</scope>
    <source>
        <strain evidence="1">AH 44721</strain>
    </source>
</reference>
<comment type="caution">
    <text evidence="1">The sequence shown here is derived from an EMBL/GenBank/DDBJ whole genome shotgun (WGS) entry which is preliminary data.</text>
</comment>
<sequence>MYFTNDLSHSERQSELASYGFTCHCPSCEHATPEADGLRKQYKGLAQTYLLILNWVAKVNPKPKESTIEPVRRLYEGMRKEGLTYAPQYRGLVMMLGKFL</sequence>
<proteinExistence type="predicted"/>
<evidence type="ECO:0000313" key="2">
    <source>
        <dbReference type="Proteomes" id="UP000724874"/>
    </source>
</evidence>
<protein>
    <submittedName>
        <fullName evidence="1">Uncharacterized protein</fullName>
    </submittedName>
</protein>
<evidence type="ECO:0000313" key="1">
    <source>
        <dbReference type="EMBL" id="KAF8902875.1"/>
    </source>
</evidence>
<dbReference type="AlphaFoldDB" id="A0A9P5NSC5"/>